<dbReference type="NCBIfam" id="NF005537">
    <property type="entry name" value="PRK07199.1"/>
    <property type="match status" value="1"/>
</dbReference>
<dbReference type="GO" id="GO:0000287">
    <property type="term" value="F:magnesium ion binding"/>
    <property type="evidence" value="ECO:0007669"/>
    <property type="project" value="InterPro"/>
</dbReference>
<dbReference type="Pfam" id="PF13793">
    <property type="entry name" value="Pribosyltran_N"/>
    <property type="match status" value="1"/>
</dbReference>
<feature type="domain" description="Phosphoribosyltransferase" evidence="9">
    <location>
        <begin position="136"/>
        <end position="255"/>
    </location>
</feature>
<dbReference type="GO" id="GO:0004749">
    <property type="term" value="F:ribose phosphate diphosphokinase activity"/>
    <property type="evidence" value="ECO:0007669"/>
    <property type="project" value="UniProtKB-EC"/>
</dbReference>
<evidence type="ECO:0000256" key="1">
    <source>
        <dbReference type="ARBA" id="ARBA00013247"/>
    </source>
</evidence>
<evidence type="ECO:0000313" key="11">
    <source>
        <dbReference type="EMBL" id="GHD60517.1"/>
    </source>
</evidence>
<feature type="domain" description="Ribose-phosphate pyrophosphokinase N-terminal" evidence="10">
    <location>
        <begin position="9"/>
        <end position="114"/>
    </location>
</feature>
<keyword evidence="3 8" id="KW-0545">Nucleotide biosynthesis</keyword>
<dbReference type="GO" id="GO:0006015">
    <property type="term" value="P:5-phosphoribose 1-diphosphate biosynthetic process"/>
    <property type="evidence" value="ECO:0007669"/>
    <property type="project" value="TreeGrafter"/>
</dbReference>
<sequence length="306" mass="33235">MRPLVLPLPGNEDLAADLTARLGAEAGALQVRRFPDGETYVRLLTEVAGRQVVLVCTLDRPDDRLLPLVFAAATARELGAERVGLVCPYLGYMRQDKRFQPGEAISSAIFARLLDPWIDWLVTVDPHLHRRSSLSEIYAAPADVLHAAPAIAAWIRREVPRPLLVGPDSESEQWVSAVARDAAASYVVLEKTRRGDRDVEVSVPEVVRWRDHTPVLVDDIVSTGRTMIETIGHLRRAGLAAPVCIGVHAVFAGDAFREIAAAGAGRTVTCNSIRHPSNAIDLGPLLADAVRSRLASGQSPKRPSRP</sequence>
<evidence type="ECO:0000256" key="4">
    <source>
        <dbReference type="ARBA" id="ARBA00022741"/>
    </source>
</evidence>
<evidence type="ECO:0000259" key="9">
    <source>
        <dbReference type="Pfam" id="PF00156"/>
    </source>
</evidence>
<organism evidence="11 12">
    <name type="scientific">Thalassobaculum fulvum</name>
    <dbReference type="NCBI Taxonomy" id="1633335"/>
    <lineage>
        <taxon>Bacteria</taxon>
        <taxon>Pseudomonadati</taxon>
        <taxon>Pseudomonadota</taxon>
        <taxon>Alphaproteobacteria</taxon>
        <taxon>Rhodospirillales</taxon>
        <taxon>Thalassobaculaceae</taxon>
        <taxon>Thalassobaculum</taxon>
    </lineage>
</organism>
<evidence type="ECO:0000256" key="8">
    <source>
        <dbReference type="RuleBase" id="RU004324"/>
    </source>
</evidence>
<evidence type="ECO:0000256" key="2">
    <source>
        <dbReference type="ARBA" id="ARBA00022679"/>
    </source>
</evidence>
<dbReference type="GO" id="GO:0005524">
    <property type="term" value="F:ATP binding"/>
    <property type="evidence" value="ECO:0007669"/>
    <property type="project" value="UniProtKB-KW"/>
</dbReference>
<dbReference type="Pfam" id="PF00156">
    <property type="entry name" value="Pribosyltran"/>
    <property type="match status" value="1"/>
</dbReference>
<keyword evidence="4" id="KW-0547">Nucleotide-binding</keyword>
<evidence type="ECO:0000256" key="6">
    <source>
        <dbReference type="ARBA" id="ARBA00022840"/>
    </source>
</evidence>
<dbReference type="SMART" id="SM01400">
    <property type="entry name" value="Pribosyltran_N"/>
    <property type="match status" value="1"/>
</dbReference>
<dbReference type="EMBL" id="BMZS01000012">
    <property type="protein sequence ID" value="GHD60517.1"/>
    <property type="molecule type" value="Genomic_DNA"/>
</dbReference>
<comment type="catalytic activity">
    <reaction evidence="7">
        <text>D-ribose 5-phosphate + ATP = 5-phospho-alpha-D-ribose 1-diphosphate + AMP + H(+)</text>
        <dbReference type="Rhea" id="RHEA:15609"/>
        <dbReference type="ChEBI" id="CHEBI:15378"/>
        <dbReference type="ChEBI" id="CHEBI:30616"/>
        <dbReference type="ChEBI" id="CHEBI:58017"/>
        <dbReference type="ChEBI" id="CHEBI:78346"/>
        <dbReference type="ChEBI" id="CHEBI:456215"/>
        <dbReference type="EC" id="2.7.6.1"/>
    </reaction>
</comment>
<evidence type="ECO:0000313" key="12">
    <source>
        <dbReference type="Proteomes" id="UP000630353"/>
    </source>
</evidence>
<evidence type="ECO:0000256" key="7">
    <source>
        <dbReference type="ARBA" id="ARBA00049535"/>
    </source>
</evidence>
<comment type="caution">
    <text evidence="11">The sequence shown here is derived from an EMBL/GenBank/DDBJ whole genome shotgun (WGS) entry which is preliminary data.</text>
</comment>
<dbReference type="EC" id="2.7.6.1" evidence="1"/>
<reference evidence="11" key="2">
    <citation type="submission" date="2020-09" db="EMBL/GenBank/DDBJ databases">
        <authorList>
            <person name="Sun Q."/>
            <person name="Kim S."/>
        </authorList>
    </citation>
    <scope>NUCLEOTIDE SEQUENCE</scope>
    <source>
        <strain evidence="11">KCTC 42651</strain>
    </source>
</reference>
<keyword evidence="5" id="KW-0418">Kinase</keyword>
<dbReference type="InterPro" id="IPR029057">
    <property type="entry name" value="PRTase-like"/>
</dbReference>
<dbReference type="GO" id="GO:0002189">
    <property type="term" value="C:ribose phosphate diphosphokinase complex"/>
    <property type="evidence" value="ECO:0007669"/>
    <property type="project" value="TreeGrafter"/>
</dbReference>
<evidence type="ECO:0000259" key="10">
    <source>
        <dbReference type="Pfam" id="PF13793"/>
    </source>
</evidence>
<keyword evidence="2" id="KW-0808">Transferase</keyword>
<dbReference type="CDD" id="cd06223">
    <property type="entry name" value="PRTases_typeI"/>
    <property type="match status" value="1"/>
</dbReference>
<dbReference type="PANTHER" id="PTHR10210:SF32">
    <property type="entry name" value="RIBOSE-PHOSPHATE PYROPHOSPHOKINASE 2"/>
    <property type="match status" value="1"/>
</dbReference>
<protein>
    <recommendedName>
        <fullName evidence="1">ribose-phosphate diphosphokinase</fullName>
        <ecNumber evidence="1">2.7.6.1</ecNumber>
    </recommendedName>
</protein>
<gene>
    <name evidence="11" type="ORF">GCM10017083_46490</name>
</gene>
<evidence type="ECO:0000256" key="5">
    <source>
        <dbReference type="ARBA" id="ARBA00022777"/>
    </source>
</evidence>
<dbReference type="GO" id="GO:0016301">
    <property type="term" value="F:kinase activity"/>
    <property type="evidence" value="ECO:0007669"/>
    <property type="project" value="UniProtKB-KW"/>
</dbReference>
<name>A0A918XWD4_9PROT</name>
<evidence type="ECO:0000256" key="3">
    <source>
        <dbReference type="ARBA" id="ARBA00022727"/>
    </source>
</evidence>
<dbReference type="FunFam" id="3.40.50.2020:FF:000014">
    <property type="entry name" value="Ribose-phosphate pyrophosphokinase 1"/>
    <property type="match status" value="1"/>
</dbReference>
<dbReference type="SUPFAM" id="SSF53271">
    <property type="entry name" value="PRTase-like"/>
    <property type="match status" value="2"/>
</dbReference>
<dbReference type="Gene3D" id="3.40.50.2020">
    <property type="match status" value="2"/>
</dbReference>
<dbReference type="PANTHER" id="PTHR10210">
    <property type="entry name" value="RIBOSE-PHOSPHATE DIPHOSPHOKINASE FAMILY MEMBER"/>
    <property type="match status" value="1"/>
</dbReference>
<dbReference type="AlphaFoldDB" id="A0A918XWD4"/>
<accession>A0A918XWD4</accession>
<reference evidence="11" key="1">
    <citation type="journal article" date="2014" name="Int. J. Syst. Evol. Microbiol.">
        <title>Complete genome sequence of Corynebacterium casei LMG S-19264T (=DSM 44701T), isolated from a smear-ripened cheese.</title>
        <authorList>
            <consortium name="US DOE Joint Genome Institute (JGI-PGF)"/>
            <person name="Walter F."/>
            <person name="Albersmeier A."/>
            <person name="Kalinowski J."/>
            <person name="Ruckert C."/>
        </authorList>
    </citation>
    <scope>NUCLEOTIDE SEQUENCE</scope>
    <source>
        <strain evidence="11">KCTC 42651</strain>
    </source>
</reference>
<comment type="similarity">
    <text evidence="8">Belongs to the ribose-phosphate pyrophosphokinase family.</text>
</comment>
<dbReference type="Proteomes" id="UP000630353">
    <property type="component" value="Unassembled WGS sequence"/>
</dbReference>
<dbReference type="RefSeq" id="WP_189994180.1">
    <property type="nucleotide sequence ID" value="NZ_BMZS01000012.1"/>
</dbReference>
<keyword evidence="6" id="KW-0067">ATP-binding</keyword>
<dbReference type="InterPro" id="IPR000836">
    <property type="entry name" value="PRTase_dom"/>
</dbReference>
<proteinExistence type="inferred from homology"/>
<dbReference type="InterPro" id="IPR029099">
    <property type="entry name" value="Pribosyltran_N"/>
</dbReference>
<dbReference type="GO" id="GO:0005737">
    <property type="term" value="C:cytoplasm"/>
    <property type="evidence" value="ECO:0007669"/>
    <property type="project" value="TreeGrafter"/>
</dbReference>
<dbReference type="InterPro" id="IPR005946">
    <property type="entry name" value="Rib-P_diPkinase"/>
</dbReference>
<keyword evidence="12" id="KW-1185">Reference proteome</keyword>
<dbReference type="NCBIfam" id="TIGR01251">
    <property type="entry name" value="ribP_PPkin"/>
    <property type="match status" value="1"/>
</dbReference>
<dbReference type="GO" id="GO:0006164">
    <property type="term" value="P:purine nucleotide biosynthetic process"/>
    <property type="evidence" value="ECO:0007669"/>
    <property type="project" value="TreeGrafter"/>
</dbReference>